<protein>
    <submittedName>
        <fullName evidence="1">Uncharacterized protein</fullName>
    </submittedName>
</protein>
<dbReference type="Proteomes" id="UP000245910">
    <property type="component" value="Chromosome IIII"/>
</dbReference>
<evidence type="ECO:0000313" key="2">
    <source>
        <dbReference type="Proteomes" id="UP000245910"/>
    </source>
</evidence>
<dbReference type="EMBL" id="LN649232">
    <property type="protein sequence ID" value="CEI39533.1"/>
    <property type="molecule type" value="Genomic_DNA"/>
</dbReference>
<organism evidence="1 2">
    <name type="scientific">Fusarium venenatum</name>
    <dbReference type="NCBI Taxonomy" id="56646"/>
    <lineage>
        <taxon>Eukaryota</taxon>
        <taxon>Fungi</taxon>
        <taxon>Dikarya</taxon>
        <taxon>Ascomycota</taxon>
        <taxon>Pezizomycotina</taxon>
        <taxon>Sordariomycetes</taxon>
        <taxon>Hypocreomycetidae</taxon>
        <taxon>Hypocreales</taxon>
        <taxon>Nectriaceae</taxon>
        <taxon>Fusarium</taxon>
    </lineage>
</organism>
<name>A0A2L2T0Q1_9HYPO</name>
<sequence>MIRYARQLVRFSNDPGFSQYRYFLWGDLGANLAADGFVRAPAAVEDVGQFRVASDVYVAELGFNYQARIGA</sequence>
<reference evidence="2" key="1">
    <citation type="submission" date="2014-10" db="EMBL/GenBank/DDBJ databases">
        <authorList>
            <person name="King R."/>
        </authorList>
    </citation>
    <scope>NUCLEOTIDE SEQUENCE [LARGE SCALE GENOMIC DNA]</scope>
    <source>
        <strain evidence="2">A3/5</strain>
    </source>
</reference>
<keyword evidence="2" id="KW-1185">Reference proteome</keyword>
<dbReference type="AlphaFoldDB" id="A0A2L2T0Q1"/>
<proteinExistence type="predicted"/>
<evidence type="ECO:0000313" key="1">
    <source>
        <dbReference type="EMBL" id="CEI39533.1"/>
    </source>
</evidence>
<accession>A0A2L2T0Q1</accession>